<evidence type="ECO:0000256" key="6">
    <source>
        <dbReference type="ARBA" id="ARBA00023136"/>
    </source>
</evidence>
<dbReference type="GO" id="GO:0098797">
    <property type="term" value="C:plasma membrane protein complex"/>
    <property type="evidence" value="ECO:0007669"/>
    <property type="project" value="TreeGrafter"/>
</dbReference>
<organism evidence="10 11">
    <name type="scientific">Acetobacteroides hydrogenigenes</name>
    <dbReference type="NCBI Taxonomy" id="979970"/>
    <lineage>
        <taxon>Bacteria</taxon>
        <taxon>Pseudomonadati</taxon>
        <taxon>Bacteroidota</taxon>
        <taxon>Bacteroidia</taxon>
        <taxon>Bacteroidales</taxon>
        <taxon>Rikenellaceae</taxon>
        <taxon>Acetobacteroides</taxon>
    </lineage>
</organism>
<keyword evidence="6 7" id="KW-0472">Membrane</keyword>
<keyword evidence="11" id="KW-1185">Reference proteome</keyword>
<dbReference type="GO" id="GO:0044874">
    <property type="term" value="P:lipoprotein localization to outer membrane"/>
    <property type="evidence" value="ECO:0007669"/>
    <property type="project" value="TreeGrafter"/>
</dbReference>
<dbReference type="InterPro" id="IPR051447">
    <property type="entry name" value="Lipoprotein-release_system"/>
</dbReference>
<evidence type="ECO:0000313" key="10">
    <source>
        <dbReference type="EMBL" id="TCN72273.1"/>
    </source>
</evidence>
<dbReference type="InterPro" id="IPR003838">
    <property type="entry name" value="ABC3_permease_C"/>
</dbReference>
<sequence length="407" mass="44459">MSMLWTLAWKNIWRNKLRSIVVMVAVALGVFAGVFINALVLGMVDERIGTIIRTEIAHLQVHQPGFADNNDFALRMPNADSLVLVAKGVAHVAGVSKRIVITSMVASAEANTAVKIIGVEPESERKVSNLSSKLIEGKYLDGHDKNRVVIGKKLAEKLKVTLKKKVIITLQDANRMITGGAFRVCGIFETDNNLFDEGNIFVRYADLCQLSALKGTEAHEIAIMLDSSASVAAAKPRLVKAFPGLLVQDWTELSPEAGYLVSAMDQYMFIIMLVILLALCFGIVNTMLMVVLERVHELGMLMAIGMSKSRIFLMIVLETIYLSMTGGLAGIAVAYAVCSHLHRVGLNLYFWKEAYASFGYSSMVYPSANMGMMLTTALMVMAVGMLSALYPAYKALRLNPADAIRVG</sequence>
<reference evidence="10 11" key="1">
    <citation type="submission" date="2019-03" db="EMBL/GenBank/DDBJ databases">
        <title>Genomic Encyclopedia of Archaeal and Bacterial Type Strains, Phase II (KMG-II): from individual species to whole genera.</title>
        <authorList>
            <person name="Goeker M."/>
        </authorList>
    </citation>
    <scope>NUCLEOTIDE SEQUENCE [LARGE SCALE GENOMIC DNA]</scope>
    <source>
        <strain evidence="10 11">RL-C</strain>
    </source>
</reference>
<evidence type="ECO:0000256" key="4">
    <source>
        <dbReference type="ARBA" id="ARBA00022692"/>
    </source>
</evidence>
<evidence type="ECO:0000256" key="2">
    <source>
        <dbReference type="ARBA" id="ARBA00005236"/>
    </source>
</evidence>
<comment type="caution">
    <text evidence="10">The sequence shown here is derived from an EMBL/GenBank/DDBJ whole genome shotgun (WGS) entry which is preliminary data.</text>
</comment>
<evidence type="ECO:0000256" key="1">
    <source>
        <dbReference type="ARBA" id="ARBA00004651"/>
    </source>
</evidence>
<evidence type="ECO:0000256" key="7">
    <source>
        <dbReference type="SAM" id="Phobius"/>
    </source>
</evidence>
<evidence type="ECO:0000256" key="3">
    <source>
        <dbReference type="ARBA" id="ARBA00022475"/>
    </source>
</evidence>
<dbReference type="Proteomes" id="UP000294830">
    <property type="component" value="Unassembled WGS sequence"/>
</dbReference>
<comment type="subcellular location">
    <subcellularLocation>
        <location evidence="1">Cell membrane</location>
        <topology evidence="1">Multi-pass membrane protein</topology>
    </subcellularLocation>
</comment>
<dbReference type="PANTHER" id="PTHR30489">
    <property type="entry name" value="LIPOPROTEIN-RELEASING SYSTEM TRANSMEMBRANE PROTEIN LOLE"/>
    <property type="match status" value="1"/>
</dbReference>
<gene>
    <name evidence="10" type="ORF">CLV25_102239</name>
</gene>
<keyword evidence="10" id="KW-0449">Lipoprotein</keyword>
<dbReference type="InterPro" id="IPR025857">
    <property type="entry name" value="MacB_PCD"/>
</dbReference>
<feature type="transmembrane region" description="Helical" evidence="7">
    <location>
        <begin position="20"/>
        <end position="44"/>
    </location>
</feature>
<keyword evidence="4 7" id="KW-0812">Transmembrane</keyword>
<feature type="domain" description="MacB-like periplasmic core" evidence="9">
    <location>
        <begin position="19"/>
        <end position="239"/>
    </location>
</feature>
<feature type="transmembrane region" description="Helical" evidence="7">
    <location>
        <begin position="370"/>
        <end position="390"/>
    </location>
</feature>
<dbReference type="PANTHER" id="PTHR30489:SF0">
    <property type="entry name" value="LIPOPROTEIN-RELEASING SYSTEM TRANSMEMBRANE PROTEIN LOLE"/>
    <property type="match status" value="1"/>
</dbReference>
<dbReference type="RefSeq" id="WP_131838328.1">
    <property type="nucleotide sequence ID" value="NZ_SLWB01000002.1"/>
</dbReference>
<dbReference type="AlphaFoldDB" id="A0A4R2ET89"/>
<evidence type="ECO:0000259" key="9">
    <source>
        <dbReference type="Pfam" id="PF12704"/>
    </source>
</evidence>
<keyword evidence="5 7" id="KW-1133">Transmembrane helix</keyword>
<name>A0A4R2ET89_9BACT</name>
<evidence type="ECO:0000313" key="11">
    <source>
        <dbReference type="Proteomes" id="UP000294830"/>
    </source>
</evidence>
<keyword evidence="3" id="KW-1003">Cell membrane</keyword>
<evidence type="ECO:0000256" key="5">
    <source>
        <dbReference type="ARBA" id="ARBA00022989"/>
    </source>
</evidence>
<evidence type="ECO:0000259" key="8">
    <source>
        <dbReference type="Pfam" id="PF02687"/>
    </source>
</evidence>
<protein>
    <submittedName>
        <fullName evidence="10">ABC-type lipoprotein release transport system permease subunit</fullName>
    </submittedName>
</protein>
<dbReference type="Pfam" id="PF02687">
    <property type="entry name" value="FtsX"/>
    <property type="match status" value="1"/>
</dbReference>
<dbReference type="Pfam" id="PF12704">
    <property type="entry name" value="MacB_PCD"/>
    <property type="match status" value="1"/>
</dbReference>
<dbReference type="OrthoDB" id="9784014at2"/>
<dbReference type="EMBL" id="SLWB01000002">
    <property type="protein sequence ID" value="TCN72273.1"/>
    <property type="molecule type" value="Genomic_DNA"/>
</dbReference>
<feature type="transmembrane region" description="Helical" evidence="7">
    <location>
        <begin position="311"/>
        <end position="337"/>
    </location>
</feature>
<comment type="similarity">
    <text evidence="2">Belongs to the ABC-4 integral membrane protein family. LolC/E subfamily.</text>
</comment>
<feature type="domain" description="ABC3 transporter permease C-terminal" evidence="8">
    <location>
        <begin position="269"/>
        <end position="400"/>
    </location>
</feature>
<accession>A0A4R2ET89</accession>
<proteinExistence type="inferred from homology"/>
<feature type="transmembrane region" description="Helical" evidence="7">
    <location>
        <begin position="267"/>
        <end position="291"/>
    </location>
</feature>